<gene>
    <name evidence="1" type="ORF">LTS18_003833</name>
</gene>
<sequence>AERARMAALEAGGGDRDADGEGGEEGIENDEEAERLEALGGLDQFVGRPLPGDELVAAIPVCAPWSALGNYKYKVKLQPGSQKKGKAMREILGAWDAAAKVGRNVDERAEDGERMWPREVQLVRAFKETEVVGVVPVRTMRVMMQGGGGGKGGGAGGKGAGGGKKMQRGQKKKK</sequence>
<dbReference type="Proteomes" id="UP001186974">
    <property type="component" value="Unassembled WGS sequence"/>
</dbReference>
<reference evidence="1" key="1">
    <citation type="submission" date="2024-09" db="EMBL/GenBank/DDBJ databases">
        <title>Black Yeasts Isolated from many extreme environments.</title>
        <authorList>
            <person name="Coleine C."/>
            <person name="Stajich J.E."/>
            <person name="Selbmann L."/>
        </authorList>
    </citation>
    <scope>NUCLEOTIDE SEQUENCE</scope>
    <source>
        <strain evidence="1">CCFEE 5737</strain>
    </source>
</reference>
<feature type="non-terminal residue" evidence="1">
    <location>
        <position position="1"/>
    </location>
</feature>
<accession>A0ACC3DSR6</accession>
<name>A0ACC3DSR6_9PEZI</name>
<proteinExistence type="predicted"/>
<protein>
    <submittedName>
        <fullName evidence="1">Uncharacterized protein</fullName>
    </submittedName>
</protein>
<dbReference type="EMBL" id="JAWDJW010000902">
    <property type="protein sequence ID" value="KAK3079818.1"/>
    <property type="molecule type" value="Genomic_DNA"/>
</dbReference>
<comment type="caution">
    <text evidence="1">The sequence shown here is derived from an EMBL/GenBank/DDBJ whole genome shotgun (WGS) entry which is preliminary data.</text>
</comment>
<evidence type="ECO:0000313" key="1">
    <source>
        <dbReference type="EMBL" id="KAK3079818.1"/>
    </source>
</evidence>
<keyword evidence="2" id="KW-1185">Reference proteome</keyword>
<evidence type="ECO:0000313" key="2">
    <source>
        <dbReference type="Proteomes" id="UP001186974"/>
    </source>
</evidence>
<organism evidence="1 2">
    <name type="scientific">Coniosporium uncinatum</name>
    <dbReference type="NCBI Taxonomy" id="93489"/>
    <lineage>
        <taxon>Eukaryota</taxon>
        <taxon>Fungi</taxon>
        <taxon>Dikarya</taxon>
        <taxon>Ascomycota</taxon>
        <taxon>Pezizomycotina</taxon>
        <taxon>Dothideomycetes</taxon>
        <taxon>Dothideomycetes incertae sedis</taxon>
        <taxon>Coniosporium</taxon>
    </lineage>
</organism>